<sequence length="100" mass="11832">MTTVEEMQYEKTLMYGRYSELQRFASEFAASRRTTPHQPPDIEEALKKKLKTYKIRRYFSEKILPYMVDWLFILVLGISMAFLSFVIDYLIDVIGQGMCT</sequence>
<keyword evidence="1" id="KW-0472">Membrane</keyword>
<dbReference type="Proteomes" id="UP001174909">
    <property type="component" value="Unassembled WGS sequence"/>
</dbReference>
<proteinExistence type="predicted"/>
<evidence type="ECO:0000313" key="3">
    <source>
        <dbReference type="Proteomes" id="UP001174909"/>
    </source>
</evidence>
<organism evidence="2 3">
    <name type="scientific">Geodia barretti</name>
    <name type="common">Barrett's horny sponge</name>
    <dbReference type="NCBI Taxonomy" id="519541"/>
    <lineage>
        <taxon>Eukaryota</taxon>
        <taxon>Metazoa</taxon>
        <taxon>Porifera</taxon>
        <taxon>Demospongiae</taxon>
        <taxon>Heteroscleromorpha</taxon>
        <taxon>Tetractinellida</taxon>
        <taxon>Astrophorina</taxon>
        <taxon>Geodiidae</taxon>
        <taxon>Geodia</taxon>
    </lineage>
</organism>
<feature type="transmembrane region" description="Helical" evidence="1">
    <location>
        <begin position="70"/>
        <end position="91"/>
    </location>
</feature>
<comment type="caution">
    <text evidence="2">The sequence shown here is derived from an EMBL/GenBank/DDBJ whole genome shotgun (WGS) entry which is preliminary data.</text>
</comment>
<name>A0AA35W0Z0_GEOBA</name>
<keyword evidence="1" id="KW-1133">Transmembrane helix</keyword>
<dbReference type="AlphaFoldDB" id="A0AA35W0Z0"/>
<evidence type="ECO:0000256" key="1">
    <source>
        <dbReference type="SAM" id="Phobius"/>
    </source>
</evidence>
<keyword evidence="3" id="KW-1185">Reference proteome</keyword>
<evidence type="ECO:0000313" key="2">
    <source>
        <dbReference type="EMBL" id="CAI8002871.1"/>
    </source>
</evidence>
<dbReference type="EMBL" id="CASHTH010000498">
    <property type="protein sequence ID" value="CAI8002871.1"/>
    <property type="molecule type" value="Genomic_DNA"/>
</dbReference>
<accession>A0AA35W0Z0</accession>
<reference evidence="2" key="1">
    <citation type="submission" date="2023-03" db="EMBL/GenBank/DDBJ databases">
        <authorList>
            <person name="Steffen K."/>
            <person name="Cardenas P."/>
        </authorList>
    </citation>
    <scope>NUCLEOTIDE SEQUENCE</scope>
</reference>
<protein>
    <submittedName>
        <fullName evidence="2">Uncharacterized protein</fullName>
    </submittedName>
</protein>
<gene>
    <name evidence="2" type="ORF">GBAR_LOCUS3500</name>
</gene>
<keyword evidence="1" id="KW-0812">Transmembrane</keyword>